<name>A0A061J674_TRYRA</name>
<organism evidence="2 3">
    <name type="scientific">Trypanosoma rangeli SC58</name>
    <dbReference type="NCBI Taxonomy" id="429131"/>
    <lineage>
        <taxon>Eukaryota</taxon>
        <taxon>Discoba</taxon>
        <taxon>Euglenozoa</taxon>
        <taxon>Kinetoplastea</taxon>
        <taxon>Metakinetoplastina</taxon>
        <taxon>Trypanosomatida</taxon>
        <taxon>Trypanosomatidae</taxon>
        <taxon>Trypanosoma</taxon>
        <taxon>Herpetosoma</taxon>
    </lineage>
</organism>
<evidence type="ECO:0000313" key="2">
    <source>
        <dbReference type="EMBL" id="ESL09586.1"/>
    </source>
</evidence>
<proteinExistence type="predicted"/>
<dbReference type="EMBL" id="AUPL01002691">
    <property type="protein sequence ID" value="ESL09586.1"/>
    <property type="molecule type" value="Genomic_DNA"/>
</dbReference>
<dbReference type="VEuPathDB" id="TriTrypDB:TRSC58_02691"/>
<comment type="caution">
    <text evidence="2">The sequence shown here is derived from an EMBL/GenBank/DDBJ whole genome shotgun (WGS) entry which is preliminary data.</text>
</comment>
<dbReference type="Proteomes" id="UP000031737">
    <property type="component" value="Unassembled WGS sequence"/>
</dbReference>
<dbReference type="AlphaFoldDB" id="A0A061J674"/>
<sequence>MVSAAAAATVEQRQPPQQLYQRRRVSLPNAYKTVSPCALNGTPRCVGAESHTGSLHRAISWGRGPQASGLVHSPSSNPRHGRLCHTEMPLALNKLFLVHSTPNFFQSSAHHMAPRPWEQPRFASPPLKHFCRTTGTKVSCGNPAADRAYQLARSMRCGASLTHAHSLGDDFADWKISRRCSDIGGLVEFLVLLHVREAANRQGLEQEAVSLLCRFKQQERQERPTASLNSLALPVPQLKLPNIFDASEVNKTPTYTIIERATPTQVAGYFLPRQREDNSRWENGDMAVERHCMLSDEERAARSLITIVEEGCRRRFVLAAKDGLQGAAPKAFSPARSNFWNDEHRRTSRENLMLDETLTNKVWQDNEKTPQKRGLLESSDAYCASLEESVRDGALSTISSDAFLSVSTGRFFFETLAGDVLAPAHGAEEEEEVGDRQGRASASGQRWNAAGGESFNLVAFEKAGSDDPLQWSDKSLVKAPSDGENERLERTQASLFHEEQKARAEVMQQEEYDMMQLEERRTHFWLSQHVVDAIALQMENVVREEESRRIHICGVFFLHSEGGTDSSVLSSSKLPPSLHRRFRLGYEQRERDAIRSAFCDGFCTAAEAAIAALLEQERHERVRLEREARPKYTSVFWGMKLMGERQELLLEEQRERNGIEFAASEHWMDLQLLQNVPHTSLLTGTENMTLSDTQSSFSSSDAEGDVHCWCSWCRDDDVNLSACSLCSSHSTQFGLITRSKATLRCLSLKSEEKGGLAGRVPHGVQAETEALEPVCVACALSTLRAEESGRREALHADWSRGYENLLELDGMATEEFTRVIVLSNTTRILHTPVV</sequence>
<dbReference type="OrthoDB" id="245105at2759"/>
<keyword evidence="3" id="KW-1185">Reference proteome</keyword>
<evidence type="ECO:0000256" key="1">
    <source>
        <dbReference type="SAM" id="MobiDB-lite"/>
    </source>
</evidence>
<evidence type="ECO:0000313" key="3">
    <source>
        <dbReference type="Proteomes" id="UP000031737"/>
    </source>
</evidence>
<feature type="region of interest" description="Disordered" evidence="1">
    <location>
        <begin position="425"/>
        <end position="447"/>
    </location>
</feature>
<reference evidence="2 3" key="1">
    <citation type="submission" date="2013-07" db="EMBL/GenBank/DDBJ databases">
        <authorList>
            <person name="Stoco P.H."/>
            <person name="Wagner G."/>
            <person name="Gerber A."/>
            <person name="Zaha A."/>
            <person name="Thompson C."/>
            <person name="Bartholomeu D.C."/>
            <person name="Luckemeyer D.D."/>
            <person name="Bahia D."/>
            <person name="Loreto E."/>
            <person name="Prestes E.B."/>
            <person name="Lima F.M."/>
            <person name="Rodrigues-Luiz G."/>
            <person name="Vallejo G.A."/>
            <person name="Filho J.F."/>
            <person name="Monteiro K.M."/>
            <person name="Tyler K.M."/>
            <person name="de Almeida L.G."/>
            <person name="Ortiz M.F."/>
            <person name="Siervo M.A."/>
            <person name="de Moraes M.H."/>
            <person name="Cunha O.L."/>
            <person name="Mendonca-Neto R."/>
            <person name="Silva R."/>
            <person name="Teixeira S.M."/>
            <person name="Murta S.M."/>
            <person name="Sincero T.C."/>
            <person name="Mendes T.A."/>
            <person name="Urmenyi T.P."/>
            <person name="Silva V.G."/>
            <person name="da Rocha W.D."/>
            <person name="Andersson B."/>
            <person name="Romanha A.J."/>
            <person name="Steindel M."/>
            <person name="de Vasconcelos A.T."/>
            <person name="Grisard E.C."/>
        </authorList>
    </citation>
    <scope>NUCLEOTIDE SEQUENCE [LARGE SCALE GENOMIC DNA]</scope>
    <source>
        <strain evidence="2 3">SC58</strain>
    </source>
</reference>
<accession>A0A061J674</accession>
<gene>
    <name evidence="2" type="ORF">TRSC58_02691</name>
</gene>
<protein>
    <submittedName>
        <fullName evidence="2">Uncharacterized protein</fullName>
    </submittedName>
</protein>